<comment type="caution">
    <text evidence="2">The sequence shown here is derived from an EMBL/GenBank/DDBJ whole genome shotgun (WGS) entry which is preliminary data.</text>
</comment>
<accession>A0ABP1P5S7</accession>
<gene>
    <name evidence="2" type="ORF">XYLVIOL_LOCUS8985</name>
</gene>
<dbReference type="Proteomes" id="UP001642520">
    <property type="component" value="Unassembled WGS sequence"/>
</dbReference>
<reference evidence="2 3" key="1">
    <citation type="submission" date="2024-08" db="EMBL/GenBank/DDBJ databases">
        <authorList>
            <person name="Will J Nash"/>
            <person name="Angela Man"/>
            <person name="Seanna McTaggart"/>
            <person name="Kendall Baker"/>
            <person name="Tom Barker"/>
            <person name="Leah Catchpole"/>
            <person name="Alex Durrant"/>
            <person name="Karim Gharbi"/>
            <person name="Naomi Irish"/>
            <person name="Gemy Kaithakottil"/>
            <person name="Debby Ku"/>
            <person name="Aaliyah Providence"/>
            <person name="Felix Shaw"/>
            <person name="David Swarbreck"/>
            <person name="Chris Watkins"/>
            <person name="Ann M. McCartney"/>
            <person name="Giulio Formenti"/>
            <person name="Alice Mouton"/>
            <person name="Noel Vella"/>
            <person name="Bjorn M von Reumont"/>
            <person name="Adriana Vella"/>
            <person name="Wilfried Haerty"/>
        </authorList>
    </citation>
    <scope>NUCLEOTIDE SEQUENCE [LARGE SCALE GENOMIC DNA]</scope>
</reference>
<feature type="compositionally biased region" description="Basic and acidic residues" evidence="1">
    <location>
        <begin position="26"/>
        <end position="45"/>
    </location>
</feature>
<sequence length="238" mass="26902">MLVEVTPGKRNAYDVSYRSISSLRVQEEGQRREGSERRMSRRGETLARVSGLSEGRGLRGRRWRCPGCRILAAMAAAGGAHRTVHASRNARSNVVPGASQTARRHGTWAGREQRVSNRVRVSGLRVHWRDPHLLQRSPLVLLQPFNRNGLQPDPRRRILLEDVPHVLLAEDEEVRVAHRAHAGCSPVTCVDVAIYWLSRCVKLSLVSARNRSTDRSFLDTAPVARAYFKRRCHLTVRL</sequence>
<evidence type="ECO:0000313" key="2">
    <source>
        <dbReference type="EMBL" id="CAL7948626.1"/>
    </source>
</evidence>
<keyword evidence="3" id="KW-1185">Reference proteome</keyword>
<evidence type="ECO:0000313" key="3">
    <source>
        <dbReference type="Proteomes" id="UP001642520"/>
    </source>
</evidence>
<feature type="region of interest" description="Disordered" evidence="1">
    <location>
        <begin position="26"/>
        <end position="51"/>
    </location>
</feature>
<protein>
    <submittedName>
        <fullName evidence="2">Uncharacterized protein</fullName>
    </submittedName>
</protein>
<name>A0ABP1P5S7_XYLVO</name>
<organism evidence="2 3">
    <name type="scientific">Xylocopa violacea</name>
    <name type="common">Violet carpenter bee</name>
    <name type="synonym">Apis violacea</name>
    <dbReference type="NCBI Taxonomy" id="135666"/>
    <lineage>
        <taxon>Eukaryota</taxon>
        <taxon>Metazoa</taxon>
        <taxon>Ecdysozoa</taxon>
        <taxon>Arthropoda</taxon>
        <taxon>Hexapoda</taxon>
        <taxon>Insecta</taxon>
        <taxon>Pterygota</taxon>
        <taxon>Neoptera</taxon>
        <taxon>Endopterygota</taxon>
        <taxon>Hymenoptera</taxon>
        <taxon>Apocrita</taxon>
        <taxon>Aculeata</taxon>
        <taxon>Apoidea</taxon>
        <taxon>Anthophila</taxon>
        <taxon>Apidae</taxon>
        <taxon>Xylocopa</taxon>
        <taxon>Xylocopa</taxon>
    </lineage>
</organism>
<proteinExistence type="predicted"/>
<evidence type="ECO:0000256" key="1">
    <source>
        <dbReference type="SAM" id="MobiDB-lite"/>
    </source>
</evidence>
<dbReference type="EMBL" id="CAXAJV020001299">
    <property type="protein sequence ID" value="CAL7948626.1"/>
    <property type="molecule type" value="Genomic_DNA"/>
</dbReference>